<sequence length="197" mass="20350">MRIVVEKALYHDQVPGNVLSVGTPQGAQLGPGATFKIGRLDVVRNRGLGDALTLRWTTTPVITPVTRVLPPGAVVDTARPATMTAAAPITVLTITTPFVTPVVAAPAIIVRRVLPAARPLGTSPRAVGVIVPSRASAAARVRVFPCGTVTRSEAVTLAIVATPTCLAVVRAVLTVLIRHGPSFTPGLPPVALVLSFT</sequence>
<dbReference type="RefSeq" id="WP_311373038.1">
    <property type="nucleotide sequence ID" value="NZ_JAMZMH010000010.1"/>
</dbReference>
<dbReference type="AlphaFoldDB" id="A0AAE4G4K5"/>
<evidence type="ECO:0000313" key="2">
    <source>
        <dbReference type="Proteomes" id="UP001180729"/>
    </source>
</evidence>
<accession>A0AAE4G4K5</accession>
<reference evidence="1" key="1">
    <citation type="submission" date="2022-06" db="EMBL/GenBank/DDBJ databases">
        <title>Draft Genome Sequences of Three Actinomyces oris Strains, Isolated from Healthy Human Feces.</title>
        <authorList>
            <person name="Ye Y."/>
            <person name="Liu C."/>
            <person name="Zhao J."/>
            <person name="Xu J."/>
            <person name="Huang H."/>
            <person name="Wang B."/>
            <person name="Wei J."/>
            <person name="Jing X."/>
        </authorList>
    </citation>
    <scope>NUCLEOTIDE SEQUENCE</scope>
    <source>
        <strain evidence="1">CNGBCC1803368</strain>
    </source>
</reference>
<evidence type="ECO:0000313" key="1">
    <source>
        <dbReference type="EMBL" id="MDT0249330.1"/>
    </source>
</evidence>
<proteinExistence type="predicted"/>
<protein>
    <submittedName>
        <fullName evidence="1">Uncharacterized protein</fullName>
    </submittedName>
</protein>
<gene>
    <name evidence="1" type="ORF">RMW62_09585</name>
</gene>
<dbReference type="Proteomes" id="UP001180729">
    <property type="component" value="Unassembled WGS sequence"/>
</dbReference>
<organism evidence="1 2">
    <name type="scientific">Actinomyces oris</name>
    <dbReference type="NCBI Taxonomy" id="544580"/>
    <lineage>
        <taxon>Bacteria</taxon>
        <taxon>Bacillati</taxon>
        <taxon>Actinomycetota</taxon>
        <taxon>Actinomycetes</taxon>
        <taxon>Actinomycetales</taxon>
        <taxon>Actinomycetaceae</taxon>
        <taxon>Actinomyces</taxon>
    </lineage>
</organism>
<comment type="caution">
    <text evidence="1">The sequence shown here is derived from an EMBL/GenBank/DDBJ whole genome shotgun (WGS) entry which is preliminary data.</text>
</comment>
<name>A0AAE4G4K5_9ACTO</name>
<dbReference type="EMBL" id="JAMZMH010000010">
    <property type="protein sequence ID" value="MDT0249330.1"/>
    <property type="molecule type" value="Genomic_DNA"/>
</dbReference>